<sequence length="431" mass="47732">MLKNFLFVYIISPPAQLVDKRTLQEQAALLLSVSGQQLSCVQCLLQAGPDPDISSKNKETRLYKGTAPYVPQMVSLILSFGATVNQRCNRGWTALHEELCRDNIEIWYFLYFIRIPISCCKSIFSKVTFSSGADINMQKCDGATALYEASKNGHREIVELLLSPNTDANKPTKTGLLSLHVAAQYGHHDIVYLLVPVTSRARVRHSAISPLHLAAEHNRDMVTAILLKTGANVNATLSHDRSMRYSDHCVTALYFSISNGSTIAAILLAAVRQGCARTVSLLLEHGTDNTSIPFCPTTFPGAIILCMNNLPLLSIPFFWGGGARCSLSFLSLISSPSVCNWAGPIVDLLLDYIGNVQLCARLTELLDRWQEWPSIKTKSSHPLMHLCRLRIREQMGVSRLRSLDSLPLPETACISEIYTPLGNQHTRRPLL</sequence>
<feature type="repeat" description="ANK" evidence="4">
    <location>
        <begin position="141"/>
        <end position="173"/>
    </location>
</feature>
<evidence type="ECO:0000256" key="1">
    <source>
        <dbReference type="ARBA" id="ARBA00004906"/>
    </source>
</evidence>
<organism evidence="6 7">
    <name type="scientific">Hucho hucho</name>
    <name type="common">huchen</name>
    <dbReference type="NCBI Taxonomy" id="62062"/>
    <lineage>
        <taxon>Eukaryota</taxon>
        <taxon>Metazoa</taxon>
        <taxon>Chordata</taxon>
        <taxon>Craniata</taxon>
        <taxon>Vertebrata</taxon>
        <taxon>Euteleostomi</taxon>
        <taxon>Actinopterygii</taxon>
        <taxon>Neopterygii</taxon>
        <taxon>Teleostei</taxon>
        <taxon>Protacanthopterygii</taxon>
        <taxon>Salmoniformes</taxon>
        <taxon>Salmonidae</taxon>
        <taxon>Salmoninae</taxon>
        <taxon>Hucho</taxon>
    </lineage>
</organism>
<dbReference type="GO" id="GO:0005737">
    <property type="term" value="C:cytoplasm"/>
    <property type="evidence" value="ECO:0007669"/>
    <property type="project" value="TreeGrafter"/>
</dbReference>
<dbReference type="Ensembl" id="ENSHHUT00000090495.1">
    <property type="protein sequence ID" value="ENSHHUP00000087757.1"/>
    <property type="gene ID" value="ENSHHUG00000050745.1"/>
</dbReference>
<dbReference type="PROSITE" id="PS50225">
    <property type="entry name" value="SOCS"/>
    <property type="match status" value="1"/>
</dbReference>
<evidence type="ECO:0000256" key="4">
    <source>
        <dbReference type="PROSITE-ProRule" id="PRU00023"/>
    </source>
</evidence>
<dbReference type="Pfam" id="PF00023">
    <property type="entry name" value="Ank"/>
    <property type="match status" value="1"/>
</dbReference>
<dbReference type="Gene3D" id="1.25.40.20">
    <property type="entry name" value="Ankyrin repeat-containing domain"/>
    <property type="match status" value="2"/>
</dbReference>
<dbReference type="PROSITE" id="PS50297">
    <property type="entry name" value="ANK_REP_REGION"/>
    <property type="match status" value="2"/>
</dbReference>
<protein>
    <submittedName>
        <fullName evidence="6">Ankyrin repeat and SOCS box containing 2b</fullName>
    </submittedName>
</protein>
<evidence type="ECO:0000259" key="5">
    <source>
        <dbReference type="PROSITE" id="PS50225"/>
    </source>
</evidence>
<dbReference type="SUPFAM" id="SSF48403">
    <property type="entry name" value="Ankyrin repeat"/>
    <property type="match status" value="1"/>
</dbReference>
<feature type="domain" description="SOCS box" evidence="5">
    <location>
        <begin position="361"/>
        <end position="409"/>
    </location>
</feature>
<dbReference type="FunFam" id="1.10.750.20:FF:000001">
    <property type="entry name" value="Ankyrin repeat and SOCS box containing 1"/>
    <property type="match status" value="1"/>
</dbReference>
<evidence type="ECO:0000256" key="2">
    <source>
        <dbReference type="ARBA" id="ARBA00022737"/>
    </source>
</evidence>
<dbReference type="GeneTree" id="ENSGT00940000155490"/>
<dbReference type="InterPro" id="IPR001496">
    <property type="entry name" value="SOCS_box"/>
</dbReference>
<dbReference type="PROSITE" id="PS50088">
    <property type="entry name" value="ANK_REPEAT"/>
    <property type="match status" value="2"/>
</dbReference>
<name>A0A4W5RGH7_9TELE</name>
<dbReference type="Pfam" id="PF12796">
    <property type="entry name" value="Ank_2"/>
    <property type="match status" value="1"/>
</dbReference>
<accession>A0A4W5RGH7</accession>
<proteinExistence type="predicted"/>
<evidence type="ECO:0000256" key="3">
    <source>
        <dbReference type="ARBA" id="ARBA00023043"/>
    </source>
</evidence>
<keyword evidence="7" id="KW-1185">Reference proteome</keyword>
<dbReference type="PANTHER" id="PTHR23206">
    <property type="entry name" value="MASK PROTEIN"/>
    <property type="match status" value="1"/>
</dbReference>
<dbReference type="InterPro" id="IPR036770">
    <property type="entry name" value="Ankyrin_rpt-contain_sf"/>
</dbReference>
<keyword evidence="2" id="KW-0677">Repeat</keyword>
<comment type="pathway">
    <text evidence="1">Protein modification; protein ubiquitination.</text>
</comment>
<evidence type="ECO:0000313" key="7">
    <source>
        <dbReference type="Proteomes" id="UP000314982"/>
    </source>
</evidence>
<evidence type="ECO:0000313" key="6">
    <source>
        <dbReference type="Ensembl" id="ENSHHUP00000087757.1"/>
    </source>
</evidence>
<dbReference type="AlphaFoldDB" id="A0A4W5RGH7"/>
<keyword evidence="3 4" id="KW-0040">ANK repeat</keyword>
<dbReference type="CDD" id="cd03587">
    <property type="entry name" value="SOCS"/>
    <property type="match status" value="1"/>
</dbReference>
<dbReference type="PRINTS" id="PR01415">
    <property type="entry name" value="ANKYRIN"/>
</dbReference>
<dbReference type="Pfam" id="PF07525">
    <property type="entry name" value="SOCS_box"/>
    <property type="match status" value="1"/>
</dbReference>
<dbReference type="STRING" id="62062.ENSHHUP00000087757"/>
<dbReference type="GO" id="GO:0045087">
    <property type="term" value="P:innate immune response"/>
    <property type="evidence" value="ECO:0007669"/>
    <property type="project" value="TreeGrafter"/>
</dbReference>
<dbReference type="Proteomes" id="UP000314982">
    <property type="component" value="Unassembled WGS sequence"/>
</dbReference>
<dbReference type="SMART" id="SM00248">
    <property type="entry name" value="ANK"/>
    <property type="match status" value="6"/>
</dbReference>
<feature type="repeat" description="ANK" evidence="4">
    <location>
        <begin position="206"/>
        <end position="238"/>
    </location>
</feature>
<dbReference type="UniPathway" id="UPA00143"/>
<dbReference type="Gene3D" id="1.10.750.20">
    <property type="entry name" value="SOCS box"/>
    <property type="match status" value="1"/>
</dbReference>
<dbReference type="InterPro" id="IPR051631">
    <property type="entry name" value="Ankyrin-KH/SAM_domain"/>
</dbReference>
<reference evidence="6" key="2">
    <citation type="submission" date="2025-08" db="UniProtKB">
        <authorList>
            <consortium name="Ensembl"/>
        </authorList>
    </citation>
    <scope>IDENTIFICATION</scope>
</reference>
<reference evidence="7" key="1">
    <citation type="submission" date="2018-06" db="EMBL/GenBank/DDBJ databases">
        <title>Genome assembly of Danube salmon.</title>
        <authorList>
            <person name="Macqueen D.J."/>
            <person name="Gundappa M.K."/>
        </authorList>
    </citation>
    <scope>NUCLEOTIDE SEQUENCE [LARGE SCALE GENOMIC DNA]</scope>
</reference>
<dbReference type="PANTHER" id="PTHR23206:SF8">
    <property type="entry name" value="ANKYRIN REPEAT AND KH DOMAIN-CONTAINING 1"/>
    <property type="match status" value="1"/>
</dbReference>
<dbReference type="InterPro" id="IPR002110">
    <property type="entry name" value="Ankyrin_rpt"/>
</dbReference>
<reference evidence="6" key="3">
    <citation type="submission" date="2025-09" db="UniProtKB">
        <authorList>
            <consortium name="Ensembl"/>
        </authorList>
    </citation>
    <scope>IDENTIFICATION</scope>
</reference>
<dbReference type="GO" id="GO:0016567">
    <property type="term" value="P:protein ubiquitination"/>
    <property type="evidence" value="ECO:0007669"/>
    <property type="project" value="UniProtKB-UniPathway"/>
</dbReference>